<dbReference type="Pfam" id="PF01833">
    <property type="entry name" value="TIG"/>
    <property type="match status" value="2"/>
</dbReference>
<feature type="signal peptide" evidence="8">
    <location>
        <begin position="1"/>
        <end position="23"/>
    </location>
</feature>
<dbReference type="Pfam" id="PF01403">
    <property type="entry name" value="Sema"/>
    <property type="match status" value="1"/>
</dbReference>
<evidence type="ECO:0000256" key="2">
    <source>
        <dbReference type="ARBA" id="ARBA00022692"/>
    </source>
</evidence>
<dbReference type="CDD" id="cd00603">
    <property type="entry name" value="IPT_PCSR"/>
    <property type="match status" value="2"/>
</dbReference>
<dbReference type="Proteomes" id="UP000005408">
    <property type="component" value="Unassembled WGS sequence"/>
</dbReference>
<keyword evidence="11" id="KW-1185">Reference proteome</keyword>
<sequence>MKASVIFQILCSLWFCLIILSEGQIGGKLETQFKNPLENFPLLNIEFDHQTRNVFVSGKNILYRFRMYGTKLIKKMTRNTGPVVDCFPQLSSVEFKEYCGHDYNTVMVVTPDSLITCGTLRGGLCLTRDKVSLNITLTSPDVRLVSDEQASALGIFLNITDKNSPGMFQNIVLFAKEYTTLPLSPVNLEEAAIFSVLPDLSHKQIGFSKFGKIFDMVLRTPVNVVMDYRVVIENEKFVFLLVNQNSQSKLVKVCKSIVSEDPKKVYEDIPISCNSQETILTHVKHGKFITLFGKRYLITLFSSSKPTLSAMCVFEENEIYQAFLKSRKHRYMCPKNDIRPEEMIFDKDNRLPTCISVNLSVSNFYDTFHKGDYCNDVTNNQPQFGIIMGLLPLQGNAVYSTKSHRVTVAGSSTINNLTTVYIGTDNGYVIQVFYDAVKKVVIELREIRVDKSEIRAVRNVNGEIYFMSQNKISKWIQETQCGRYSDNCLQCMDVRDANCGWCVTNTRCSTKMECARASSDYWLPSVKNECLSLKFQNHPSGYAYKLDETNAASVNLSVTFKPPLKTNDNMTCILGGRSIPTVVVSDKIQCTIEPRDERNPEKETPLQIWLNGNVIAERQIPFYKCSEFTSCGKCIEQTKTDWYWCTEEAVCKPSRSSCINVIYIIIYSCKVEGSGTFCGRRIPGTNNIQCLNIKTIREESTYIEIKYGPGGTVPLDVFHGAISLYAYKCESLSPYKEDCSTCHHLNQSMGYECQWCQSTGCVDIDNDQCRRAETCGGPVVTQISPKDGPPEGGTVVTIEGFNFGIQSFVTVTVAGVPCNHATFIGRRINCTTSHNFFDSTKNSEKSGPVIVMVDGKKSSEDIQFTYKMPKITSIYPSQGILSGGRTIFLKGTNLNIGNMEYAVEFIHVNVFKPHVSVGCTIIKGLSGRGDITCKPKMAVDVGKYKVKITFDSNTEVNSNLQFEYLPDPVIKATKPAELKSISSGGTTFNVIGEGFNAIDSLTVGVEDSEERDSTCRILTQTKLECKYPRNGESEKRRKKRATRSNIVIYLDGFSYEFASSVLYVNDPLFAAFNDNTTYNFDPSAEESIKLVGKGLTTVTKHNDYRVSVGSKECIITNLTDSELICRPPFMEPSARLNEDKLFIRVCVGNMRRTVGIIEYRSQTQITTIVIVVLSVLIIVALGVLVAVLIHKRTHDRKTRMIVNITKEMQHLKRDTKSSTTN</sequence>
<evidence type="ECO:0000259" key="9">
    <source>
        <dbReference type="PROSITE" id="PS51004"/>
    </source>
</evidence>
<dbReference type="InterPro" id="IPR015943">
    <property type="entry name" value="WD40/YVTN_repeat-like_dom_sf"/>
</dbReference>
<dbReference type="GO" id="GO:0005886">
    <property type="term" value="C:plasma membrane"/>
    <property type="evidence" value="ECO:0007669"/>
    <property type="project" value="TreeGrafter"/>
</dbReference>
<feature type="domain" description="Sema" evidence="9">
    <location>
        <begin position="17"/>
        <end position="477"/>
    </location>
</feature>
<feature type="chain" id="PRO_5036497194" description="Sema domain-containing protein" evidence="8">
    <location>
        <begin position="24"/>
        <end position="1221"/>
    </location>
</feature>
<dbReference type="Gene3D" id="2.60.40.10">
    <property type="entry name" value="Immunoglobulins"/>
    <property type="match status" value="3"/>
</dbReference>
<dbReference type="InterPro" id="IPR031148">
    <property type="entry name" value="Plexin"/>
</dbReference>
<evidence type="ECO:0000256" key="1">
    <source>
        <dbReference type="ARBA" id="ARBA00004167"/>
    </source>
</evidence>
<dbReference type="EnsemblMetazoa" id="G29669.1">
    <property type="protein sequence ID" value="G29669.1:cds"/>
    <property type="gene ID" value="G29669"/>
</dbReference>
<dbReference type="InterPro" id="IPR036352">
    <property type="entry name" value="Semap_dom_sf"/>
</dbReference>
<keyword evidence="7" id="KW-0472">Membrane</keyword>
<dbReference type="GO" id="GO:0030334">
    <property type="term" value="P:regulation of cell migration"/>
    <property type="evidence" value="ECO:0007669"/>
    <property type="project" value="TreeGrafter"/>
</dbReference>
<reference evidence="10" key="1">
    <citation type="submission" date="2022-08" db="UniProtKB">
        <authorList>
            <consortium name="EnsemblMetazoa"/>
        </authorList>
    </citation>
    <scope>IDENTIFICATION</scope>
    <source>
        <strain evidence="10">05x7-T-G4-1.051#20</strain>
    </source>
</reference>
<evidence type="ECO:0000256" key="7">
    <source>
        <dbReference type="SAM" id="Phobius"/>
    </source>
</evidence>
<evidence type="ECO:0000313" key="11">
    <source>
        <dbReference type="Proteomes" id="UP000005408"/>
    </source>
</evidence>
<evidence type="ECO:0000256" key="3">
    <source>
        <dbReference type="ARBA" id="ARBA00022729"/>
    </source>
</evidence>
<protein>
    <recommendedName>
        <fullName evidence="9">Sema domain-containing protein</fullName>
    </recommendedName>
</protein>
<keyword evidence="4" id="KW-0677">Repeat</keyword>
<keyword evidence="5 7" id="KW-1133">Transmembrane helix</keyword>
<name>A0A8W8LRN2_MAGGI</name>
<evidence type="ECO:0000256" key="4">
    <source>
        <dbReference type="ARBA" id="ARBA00022737"/>
    </source>
</evidence>
<dbReference type="InterPro" id="IPR002909">
    <property type="entry name" value="IPT_dom"/>
</dbReference>
<dbReference type="PANTHER" id="PTHR22625:SF70">
    <property type="entry name" value="PLEXIN A, ISOFORM A"/>
    <property type="match status" value="1"/>
</dbReference>
<dbReference type="PROSITE" id="PS51004">
    <property type="entry name" value="SEMA"/>
    <property type="match status" value="1"/>
</dbReference>
<comment type="caution">
    <text evidence="6">Lacks conserved residue(s) required for the propagation of feature annotation.</text>
</comment>
<dbReference type="SMART" id="SM00630">
    <property type="entry name" value="Sema"/>
    <property type="match status" value="1"/>
</dbReference>
<proteinExistence type="predicted"/>
<dbReference type="GO" id="GO:0017154">
    <property type="term" value="F:semaphorin receptor activity"/>
    <property type="evidence" value="ECO:0007669"/>
    <property type="project" value="InterPro"/>
</dbReference>
<dbReference type="InterPro" id="IPR001627">
    <property type="entry name" value="Semap_dom"/>
</dbReference>
<dbReference type="InterPro" id="IPR013783">
    <property type="entry name" value="Ig-like_fold"/>
</dbReference>
<evidence type="ECO:0000256" key="8">
    <source>
        <dbReference type="SAM" id="SignalP"/>
    </source>
</evidence>
<evidence type="ECO:0000256" key="6">
    <source>
        <dbReference type="PROSITE-ProRule" id="PRU00352"/>
    </source>
</evidence>
<dbReference type="SUPFAM" id="SSF103575">
    <property type="entry name" value="Plexin repeat"/>
    <property type="match status" value="1"/>
</dbReference>
<dbReference type="AlphaFoldDB" id="A0A8W8LRN2"/>
<keyword evidence="2 7" id="KW-0812">Transmembrane</keyword>
<dbReference type="PANTHER" id="PTHR22625">
    <property type="entry name" value="PLEXIN"/>
    <property type="match status" value="1"/>
</dbReference>
<keyword evidence="3 8" id="KW-0732">Signal</keyword>
<dbReference type="GO" id="GO:0002116">
    <property type="term" value="C:semaphorin receptor complex"/>
    <property type="evidence" value="ECO:0007669"/>
    <property type="project" value="TreeGrafter"/>
</dbReference>
<dbReference type="SUPFAM" id="SSF101912">
    <property type="entry name" value="Sema domain"/>
    <property type="match status" value="1"/>
</dbReference>
<dbReference type="SMART" id="SM00429">
    <property type="entry name" value="IPT"/>
    <property type="match status" value="3"/>
</dbReference>
<feature type="transmembrane region" description="Helical" evidence="7">
    <location>
        <begin position="1168"/>
        <end position="1189"/>
    </location>
</feature>
<dbReference type="Gene3D" id="2.130.10.10">
    <property type="entry name" value="YVTN repeat-like/Quinoprotein amine dehydrogenase"/>
    <property type="match status" value="1"/>
</dbReference>
<comment type="subcellular location">
    <subcellularLocation>
        <location evidence="1">Membrane</location>
        <topology evidence="1">Single-pass membrane protein</topology>
    </subcellularLocation>
</comment>
<evidence type="ECO:0000256" key="5">
    <source>
        <dbReference type="ARBA" id="ARBA00022989"/>
    </source>
</evidence>
<accession>A0A8W8LRN2</accession>
<dbReference type="InterPro" id="IPR014756">
    <property type="entry name" value="Ig_E-set"/>
</dbReference>
<dbReference type="SUPFAM" id="SSF81296">
    <property type="entry name" value="E set domains"/>
    <property type="match status" value="2"/>
</dbReference>
<evidence type="ECO:0000313" key="10">
    <source>
        <dbReference type="EnsemblMetazoa" id="G29669.1:cds"/>
    </source>
</evidence>
<organism evidence="10 11">
    <name type="scientific">Magallana gigas</name>
    <name type="common">Pacific oyster</name>
    <name type="synonym">Crassostrea gigas</name>
    <dbReference type="NCBI Taxonomy" id="29159"/>
    <lineage>
        <taxon>Eukaryota</taxon>
        <taxon>Metazoa</taxon>
        <taxon>Spiralia</taxon>
        <taxon>Lophotrochozoa</taxon>
        <taxon>Mollusca</taxon>
        <taxon>Bivalvia</taxon>
        <taxon>Autobranchia</taxon>
        <taxon>Pteriomorphia</taxon>
        <taxon>Ostreida</taxon>
        <taxon>Ostreoidea</taxon>
        <taxon>Ostreidae</taxon>
        <taxon>Magallana</taxon>
    </lineage>
</organism>